<feature type="domain" description="CPAF-like PDZ" evidence="2">
    <location>
        <begin position="156"/>
        <end position="257"/>
    </location>
</feature>
<feature type="domain" description="Tail specific protease" evidence="1">
    <location>
        <begin position="350"/>
        <end position="518"/>
    </location>
</feature>
<dbReference type="EMBL" id="WTPW01000890">
    <property type="protein sequence ID" value="KAF0471577.1"/>
    <property type="molecule type" value="Genomic_DNA"/>
</dbReference>
<sequence>MISYFKTLNKIAILIALIVLYLVPSESYFVPRSKTGEELKDGCTRLAKHIASSPSYDAVKACFEGIKYDAKRAKQMLDVVEGIMLNFYIFSDQAEEKPQKGFSFKPIDLKKKLNLLRNNKNFKSDFEFMMAIRNLIAQLKDAHTHLNINCYNNFKFSQHLTLYSVVTSNNQQKIKIMDDFLEPSNSNCEVITINGKDALETIREFANEQVSGSRDLGVRFNQALVSLTMRFGEWFLAEGTNRFANRIDLPETPSINYTLLCSEEQRHLVRKWDITFSGSSTDFNDTNSYFDQNCLPNQSQFEKNNTSVGLIPESTFNRTSTSQDNKQITTSQIKPIFNTKDAHFYLIGDIGVAQITSISFGINTLRDIQKGFQLLSKKKAKKLVIDLSNNSGGYTDAAQVISALLLPPNNISCFPNDIKITKITEQFIGPGKSYDTSELTSFPSGKNFSSIKDFIGKNYIKRGNKTSMYSRKFNFKLDSDELKLIKGNKKLPWTKNSIIILTNGYCGSACAQLSQYLAEIGEYRTVTVGGFYNTSLSFASFTGGAVYIYSSSGEKIKGIPSFPVSGELQFTALETYSIRKKNEVLDFSYRPSKYRLYYDDKSAKDPSLLWSKAADFLEPES</sequence>
<dbReference type="Proteomes" id="UP000439903">
    <property type="component" value="Unassembled WGS sequence"/>
</dbReference>
<dbReference type="PANTHER" id="PTHR37049">
    <property type="entry name" value="PEPTIDASE S41 FAMILY PROTEIN"/>
    <property type="match status" value="1"/>
</dbReference>
<dbReference type="PANTHER" id="PTHR37049:SF4">
    <property type="entry name" value="RHODANESE DOMAIN-CONTAINING PROTEIN"/>
    <property type="match status" value="1"/>
</dbReference>
<dbReference type="Pfam" id="PF03572">
    <property type="entry name" value="Peptidase_S41"/>
    <property type="match status" value="1"/>
</dbReference>
<organism evidence="3 4">
    <name type="scientific">Gigaspora margarita</name>
    <dbReference type="NCBI Taxonomy" id="4874"/>
    <lineage>
        <taxon>Eukaryota</taxon>
        <taxon>Fungi</taxon>
        <taxon>Fungi incertae sedis</taxon>
        <taxon>Mucoromycota</taxon>
        <taxon>Glomeromycotina</taxon>
        <taxon>Glomeromycetes</taxon>
        <taxon>Diversisporales</taxon>
        <taxon>Gigasporaceae</taxon>
        <taxon>Gigaspora</taxon>
    </lineage>
</organism>
<evidence type="ECO:0000259" key="2">
    <source>
        <dbReference type="Pfam" id="PF23658"/>
    </source>
</evidence>
<dbReference type="Pfam" id="PF23658">
    <property type="entry name" value="PDZ_CPAF_rel"/>
    <property type="match status" value="1"/>
</dbReference>
<reference evidence="3 4" key="1">
    <citation type="journal article" date="2019" name="Environ. Microbiol.">
        <title>At the nexus of three kingdoms: the genome of the mycorrhizal fungus Gigaspora margarita provides insights into plant, endobacterial and fungal interactions.</title>
        <authorList>
            <person name="Venice F."/>
            <person name="Ghignone S."/>
            <person name="Salvioli di Fossalunga A."/>
            <person name="Amselem J."/>
            <person name="Novero M."/>
            <person name="Xianan X."/>
            <person name="Sedzielewska Toro K."/>
            <person name="Morin E."/>
            <person name="Lipzen A."/>
            <person name="Grigoriev I.V."/>
            <person name="Henrissat B."/>
            <person name="Martin F.M."/>
            <person name="Bonfante P."/>
        </authorList>
    </citation>
    <scope>NUCLEOTIDE SEQUENCE [LARGE SCALE GENOMIC DNA]</scope>
    <source>
        <strain evidence="3 4">BEG34</strain>
    </source>
</reference>
<comment type="caution">
    <text evidence="3">The sequence shown here is derived from an EMBL/GenBank/DDBJ whole genome shotgun (WGS) entry which is preliminary data.</text>
</comment>
<dbReference type="InterPro" id="IPR052766">
    <property type="entry name" value="S41A_metabolite_peptidase"/>
</dbReference>
<dbReference type="Gene3D" id="3.90.226.10">
    <property type="entry name" value="2-enoyl-CoA Hydratase, Chain A, domain 1"/>
    <property type="match status" value="1"/>
</dbReference>
<dbReference type="AlphaFoldDB" id="A0A8H4ABB1"/>
<dbReference type="GO" id="GO:0008236">
    <property type="term" value="F:serine-type peptidase activity"/>
    <property type="evidence" value="ECO:0007669"/>
    <property type="project" value="InterPro"/>
</dbReference>
<evidence type="ECO:0000259" key="1">
    <source>
        <dbReference type="Pfam" id="PF03572"/>
    </source>
</evidence>
<dbReference type="GO" id="GO:0006508">
    <property type="term" value="P:proteolysis"/>
    <property type="evidence" value="ECO:0007669"/>
    <property type="project" value="InterPro"/>
</dbReference>
<dbReference type="InterPro" id="IPR029045">
    <property type="entry name" value="ClpP/crotonase-like_dom_sf"/>
</dbReference>
<dbReference type="SUPFAM" id="SSF52096">
    <property type="entry name" value="ClpP/crotonase"/>
    <property type="match status" value="1"/>
</dbReference>
<dbReference type="OrthoDB" id="27214at2759"/>
<proteinExistence type="predicted"/>
<keyword evidence="4" id="KW-1185">Reference proteome</keyword>
<gene>
    <name evidence="3" type="ORF">F8M41_025176</name>
</gene>
<evidence type="ECO:0000313" key="4">
    <source>
        <dbReference type="Proteomes" id="UP000439903"/>
    </source>
</evidence>
<protein>
    <submittedName>
        <fullName evidence="3">Peptidase s41 family protein</fullName>
    </submittedName>
</protein>
<dbReference type="InterPro" id="IPR056186">
    <property type="entry name" value="PDZ_CPAF-rel"/>
</dbReference>
<name>A0A8H4ABB1_GIGMA</name>
<dbReference type="InterPro" id="IPR005151">
    <property type="entry name" value="Tail-specific_protease"/>
</dbReference>
<accession>A0A8H4ABB1</accession>
<evidence type="ECO:0000313" key="3">
    <source>
        <dbReference type="EMBL" id="KAF0471577.1"/>
    </source>
</evidence>